<keyword evidence="3" id="KW-0418">Kinase</keyword>
<evidence type="ECO:0000259" key="4">
    <source>
        <dbReference type="Pfam" id="PF00294"/>
    </source>
</evidence>
<evidence type="ECO:0000313" key="5">
    <source>
        <dbReference type="EMBL" id="CEG12585.1"/>
    </source>
</evidence>
<sequence>MFSTTKNLIGKLEKNNKNFGRKKYAVFMPHFCIDFLVKFKNLSSNLTSSTHFETKNTIKEGGKATNSAFALASLEINSAIIAKTDRIGFALLKNFKSKNKLKNLDISHIKTDGKPASTCAIEMPDKNIMLSDAGSLKNFGIESLGAYDFELLKHSKLISISDWALNEKGTKLAEEIFKFAKRNNVLTFFDPGDPTPKIDSNNAENVKKIVKEIKEILNQTDFLSVNEDEFKFYELGDFKGETKIIYHTANFSSIIKKGETIAKISSFDVEVKQLTGAGDTFNSGFIFGDMGNFEEKEKLILGNAAAAYYISNPKARHANIKTLIKFLKTAKIKEI</sequence>
<keyword evidence="2" id="KW-0808">Transferase</keyword>
<accession>A0A098EC33</accession>
<dbReference type="GO" id="GO:0016301">
    <property type="term" value="F:kinase activity"/>
    <property type="evidence" value="ECO:0007669"/>
    <property type="project" value="UniProtKB-KW"/>
</dbReference>
<dbReference type="EMBL" id="CCXY01000167">
    <property type="protein sequence ID" value="CEG12585.1"/>
    <property type="molecule type" value="Genomic_DNA"/>
</dbReference>
<organism evidence="5">
    <name type="scientific">groundwater metagenome</name>
    <dbReference type="NCBI Taxonomy" id="717931"/>
    <lineage>
        <taxon>unclassified sequences</taxon>
        <taxon>metagenomes</taxon>
        <taxon>ecological metagenomes</taxon>
    </lineage>
</organism>
<dbReference type="InterPro" id="IPR050306">
    <property type="entry name" value="PfkB_Carbo_kinase"/>
</dbReference>
<dbReference type="SUPFAM" id="SSF53613">
    <property type="entry name" value="Ribokinase-like"/>
    <property type="match status" value="1"/>
</dbReference>
<dbReference type="AlphaFoldDB" id="A0A098EC33"/>
<reference evidence="5" key="1">
    <citation type="submission" date="2014-09" db="EMBL/GenBank/DDBJ databases">
        <authorList>
            <person name="Probst J Alexander"/>
        </authorList>
    </citation>
    <scope>NUCLEOTIDE SEQUENCE</scope>
</reference>
<dbReference type="PANTHER" id="PTHR43085:SF57">
    <property type="entry name" value="CARBOHYDRATE KINASE PFKB DOMAIN-CONTAINING PROTEIN"/>
    <property type="match status" value="1"/>
</dbReference>
<comment type="similarity">
    <text evidence="1">Belongs to the carbohydrate kinase PfkB family.</text>
</comment>
<dbReference type="Pfam" id="PF00294">
    <property type="entry name" value="PfkB"/>
    <property type="match status" value="1"/>
</dbReference>
<dbReference type="Gene3D" id="3.40.1190.20">
    <property type="match status" value="1"/>
</dbReference>
<feature type="domain" description="Carbohydrate kinase PfkB" evidence="4">
    <location>
        <begin position="49"/>
        <end position="318"/>
    </location>
</feature>
<evidence type="ECO:0000256" key="3">
    <source>
        <dbReference type="ARBA" id="ARBA00022777"/>
    </source>
</evidence>
<evidence type="ECO:0000256" key="1">
    <source>
        <dbReference type="ARBA" id="ARBA00010688"/>
    </source>
</evidence>
<protein>
    <recommendedName>
        <fullName evidence="4">Carbohydrate kinase PfkB domain-containing protein</fullName>
    </recommendedName>
</protein>
<dbReference type="PANTHER" id="PTHR43085">
    <property type="entry name" value="HEXOKINASE FAMILY MEMBER"/>
    <property type="match status" value="1"/>
</dbReference>
<gene>
    <name evidence="5" type="ORF">MSIBF_A2490005</name>
</gene>
<name>A0A098EC33_9ZZZZ</name>
<dbReference type="InterPro" id="IPR029056">
    <property type="entry name" value="Ribokinase-like"/>
</dbReference>
<dbReference type="InterPro" id="IPR011611">
    <property type="entry name" value="PfkB_dom"/>
</dbReference>
<evidence type="ECO:0000256" key="2">
    <source>
        <dbReference type="ARBA" id="ARBA00022679"/>
    </source>
</evidence>
<proteinExistence type="inferred from homology"/>